<gene>
    <name evidence="5" type="primary">proQ</name>
    <name evidence="5" type="ORF">PRHACTZTBTEA_260</name>
</gene>
<evidence type="ECO:0000259" key="4">
    <source>
        <dbReference type="SMART" id="SM00945"/>
    </source>
</evidence>
<name>A0ABM9NNY9_9GAMM</name>
<dbReference type="RefSeq" id="WP_341765229.1">
    <property type="nucleotide sequence ID" value="NZ_OZ034688.1"/>
</dbReference>
<dbReference type="NCBIfam" id="NF003434">
    <property type="entry name" value="PRK04950.1"/>
    <property type="match status" value="1"/>
</dbReference>
<feature type="domain" description="ProQ/FinO" evidence="4">
    <location>
        <begin position="5"/>
        <end position="118"/>
    </location>
</feature>
<proteinExistence type="predicted"/>
<evidence type="ECO:0000313" key="6">
    <source>
        <dbReference type="Proteomes" id="UP001497533"/>
    </source>
</evidence>
<evidence type="ECO:0000256" key="3">
    <source>
        <dbReference type="ARBA" id="ARBA00023186"/>
    </source>
</evidence>
<keyword evidence="3" id="KW-0143">Chaperone</keyword>
<keyword evidence="6" id="KW-1185">Reference proteome</keyword>
<sequence>MKNQLKLNNKEIISFLTKRFPYCFIEKGRVRPLKIGIFKDIIKCLSEEDNISKTKLRSALRSYTSSQRYLYSIKAGVKRIDLDGKDSCELEKEHIIYARKRLVNINSCVRLKQLEQKKCKYFSKKKIKKNSFNDINHNIKYKNIDNKCKECLNSIFIKPEKNTFFKKDLKTIININSLKIGQMLKIKVGSNIFDALILEITKDIFRVQLSNGLEMIVRKEHLLLK</sequence>
<protein>
    <submittedName>
        <fullName evidence="5">RNA chaperone ProQ</fullName>
    </submittedName>
</protein>
<dbReference type="PANTHER" id="PTHR38106">
    <property type="entry name" value="RNA CHAPERONE PROQ"/>
    <property type="match status" value="1"/>
</dbReference>
<dbReference type="PANTHER" id="PTHR38106:SF1">
    <property type="entry name" value="RNA CHAPERONE PROQ"/>
    <property type="match status" value="1"/>
</dbReference>
<dbReference type="SMART" id="SM00945">
    <property type="entry name" value="ProQ"/>
    <property type="match status" value="1"/>
</dbReference>
<accession>A0ABM9NNY9</accession>
<evidence type="ECO:0000256" key="1">
    <source>
        <dbReference type="ARBA" id="ARBA00022490"/>
    </source>
</evidence>
<dbReference type="InterPro" id="IPR036442">
    <property type="entry name" value="ProQ/FinO_sf"/>
</dbReference>
<dbReference type="SUPFAM" id="SSF48657">
    <property type="entry name" value="FinO-like"/>
    <property type="match status" value="1"/>
</dbReference>
<keyword evidence="1" id="KW-0963">Cytoplasm</keyword>
<evidence type="ECO:0000313" key="5">
    <source>
        <dbReference type="EMBL" id="CAL1329185.1"/>
    </source>
</evidence>
<dbReference type="Gene3D" id="1.10.1710.10">
    <property type="entry name" value="ProQ/FinO domain"/>
    <property type="match status" value="1"/>
</dbReference>
<organism evidence="5 6">
    <name type="scientific">Candidatus Providencia siddallii</name>
    <dbReference type="NCBI Taxonomy" id="1715285"/>
    <lineage>
        <taxon>Bacteria</taxon>
        <taxon>Pseudomonadati</taxon>
        <taxon>Pseudomonadota</taxon>
        <taxon>Gammaproteobacteria</taxon>
        <taxon>Enterobacterales</taxon>
        <taxon>Morganellaceae</taxon>
        <taxon>Providencia</taxon>
    </lineage>
</organism>
<keyword evidence="2" id="KW-0694">RNA-binding</keyword>
<dbReference type="Pfam" id="PF04352">
    <property type="entry name" value="ProQ"/>
    <property type="match status" value="1"/>
</dbReference>
<dbReference type="Pfam" id="PF17516">
    <property type="entry name" value="ProQ_C"/>
    <property type="match status" value="1"/>
</dbReference>
<dbReference type="EMBL" id="OZ034688">
    <property type="protein sequence ID" value="CAL1329185.1"/>
    <property type="molecule type" value="Genomic_DNA"/>
</dbReference>
<dbReference type="InterPro" id="IPR023529">
    <property type="entry name" value="ProQ"/>
</dbReference>
<reference evidence="5" key="1">
    <citation type="submission" date="2024-04" db="EMBL/GenBank/DDBJ databases">
        <authorList>
            <person name="Manzano-Marin A."/>
            <person name="Manzano-Marin A."/>
            <person name="Alejandro Manzano Marin A."/>
        </authorList>
    </citation>
    <scope>NUCLEOTIDE SEQUENCE [LARGE SCALE GENOMIC DNA]</scope>
    <source>
        <strain evidence="5">TABTEA</strain>
    </source>
</reference>
<evidence type="ECO:0000256" key="2">
    <source>
        <dbReference type="ARBA" id="ARBA00022884"/>
    </source>
</evidence>
<dbReference type="Proteomes" id="UP001497533">
    <property type="component" value="Chromosome"/>
</dbReference>
<dbReference type="InterPro" id="IPR016103">
    <property type="entry name" value="ProQ/FinO"/>
</dbReference>
<dbReference type="InterPro" id="IPR035236">
    <property type="entry name" value="ProQ_C"/>
</dbReference>